<dbReference type="Proteomes" id="UP001497480">
    <property type="component" value="Unassembled WGS sequence"/>
</dbReference>
<dbReference type="AlphaFoldDB" id="A0AAV1Y1P8"/>
<dbReference type="EMBL" id="CAXHTB010000020">
    <property type="protein sequence ID" value="CAL0327905.1"/>
    <property type="molecule type" value="Genomic_DNA"/>
</dbReference>
<sequence>MNPPPECPGNPLAAPSELILTQPTEGCCQIISLMIGAATMDEFMLKNLRILNSSKELLALRLAALPERNVKLKNTQSMLLRNVLVKESALVPTKPNNIQKVYE</sequence>
<proteinExistence type="predicted"/>
<reference evidence="1 2" key="1">
    <citation type="submission" date="2024-03" db="EMBL/GenBank/DDBJ databases">
        <authorList>
            <person name="Martinez-Hernandez J."/>
        </authorList>
    </citation>
    <scope>NUCLEOTIDE SEQUENCE [LARGE SCALE GENOMIC DNA]</scope>
</reference>
<keyword evidence="2" id="KW-1185">Reference proteome</keyword>
<comment type="caution">
    <text evidence="1">The sequence shown here is derived from an EMBL/GenBank/DDBJ whole genome shotgun (WGS) entry which is preliminary data.</text>
</comment>
<evidence type="ECO:0000313" key="1">
    <source>
        <dbReference type="EMBL" id="CAL0327905.1"/>
    </source>
</evidence>
<name>A0AAV1Y1P8_LUPLU</name>
<evidence type="ECO:0000313" key="2">
    <source>
        <dbReference type="Proteomes" id="UP001497480"/>
    </source>
</evidence>
<protein>
    <submittedName>
        <fullName evidence="1">Uncharacterized protein</fullName>
    </submittedName>
</protein>
<organism evidence="1 2">
    <name type="scientific">Lupinus luteus</name>
    <name type="common">European yellow lupine</name>
    <dbReference type="NCBI Taxonomy" id="3873"/>
    <lineage>
        <taxon>Eukaryota</taxon>
        <taxon>Viridiplantae</taxon>
        <taxon>Streptophyta</taxon>
        <taxon>Embryophyta</taxon>
        <taxon>Tracheophyta</taxon>
        <taxon>Spermatophyta</taxon>
        <taxon>Magnoliopsida</taxon>
        <taxon>eudicotyledons</taxon>
        <taxon>Gunneridae</taxon>
        <taxon>Pentapetalae</taxon>
        <taxon>rosids</taxon>
        <taxon>fabids</taxon>
        <taxon>Fabales</taxon>
        <taxon>Fabaceae</taxon>
        <taxon>Papilionoideae</taxon>
        <taxon>50 kb inversion clade</taxon>
        <taxon>genistoids sensu lato</taxon>
        <taxon>core genistoids</taxon>
        <taxon>Genisteae</taxon>
        <taxon>Lupinus</taxon>
    </lineage>
</organism>
<accession>A0AAV1Y1P8</accession>
<gene>
    <name evidence="1" type="ORF">LLUT_LOCUS28965</name>
</gene>